<evidence type="ECO:0000313" key="1">
    <source>
        <dbReference type="EMBL" id="GAA5046780.1"/>
    </source>
</evidence>
<protein>
    <recommendedName>
        <fullName evidence="3">DUF2793 domain-containing protein</fullName>
    </recommendedName>
</protein>
<dbReference type="EMBL" id="BAABHV010000001">
    <property type="protein sequence ID" value="GAA5046780.1"/>
    <property type="molecule type" value="Genomic_DNA"/>
</dbReference>
<reference evidence="2" key="1">
    <citation type="journal article" date="2019" name="Int. J. Syst. Evol. Microbiol.">
        <title>The Global Catalogue of Microorganisms (GCM) 10K type strain sequencing project: providing services to taxonomists for standard genome sequencing and annotation.</title>
        <authorList>
            <consortium name="The Broad Institute Genomics Platform"/>
            <consortium name="The Broad Institute Genome Sequencing Center for Infectious Disease"/>
            <person name="Wu L."/>
            <person name="Ma J."/>
        </authorList>
    </citation>
    <scope>NUCLEOTIDE SEQUENCE [LARGE SCALE GENOMIC DNA]</scope>
    <source>
        <strain evidence="2">JCM 18014</strain>
    </source>
</reference>
<gene>
    <name evidence="1" type="ORF">GCM10023208_02460</name>
</gene>
<name>A0ABP9K070_9SPHN</name>
<dbReference type="Proteomes" id="UP001500518">
    <property type="component" value="Unassembled WGS sequence"/>
</dbReference>
<keyword evidence="2" id="KW-1185">Reference proteome</keyword>
<accession>A0ABP9K070</accession>
<comment type="caution">
    <text evidence="1">The sequence shown here is derived from an EMBL/GenBank/DDBJ whole genome shotgun (WGS) entry which is preliminary data.</text>
</comment>
<evidence type="ECO:0008006" key="3">
    <source>
        <dbReference type="Google" id="ProtNLM"/>
    </source>
</evidence>
<sequence>MVTPAAQAQKEFTVNEAFALIDALLHIAAEGEASEPPASPADGECWIVGAEPSGEWSGQAGAIACRQGGTWLFLMPSEGLTLFDKAAGCTVRFADGWHRATPVALPDGGSTIDAEARTAIADIVGALESLGILPDS</sequence>
<proteinExistence type="predicted"/>
<dbReference type="Pfam" id="PF10983">
    <property type="entry name" value="DUF2793"/>
    <property type="match status" value="1"/>
</dbReference>
<dbReference type="InterPro" id="IPR021251">
    <property type="entry name" value="DUF2793"/>
</dbReference>
<evidence type="ECO:0000313" key="2">
    <source>
        <dbReference type="Proteomes" id="UP001500518"/>
    </source>
</evidence>
<organism evidence="1 2">
    <name type="scientific">Erythrobacter westpacificensis</name>
    <dbReference type="NCBI Taxonomy" id="1055231"/>
    <lineage>
        <taxon>Bacteria</taxon>
        <taxon>Pseudomonadati</taxon>
        <taxon>Pseudomonadota</taxon>
        <taxon>Alphaproteobacteria</taxon>
        <taxon>Sphingomonadales</taxon>
        <taxon>Erythrobacteraceae</taxon>
        <taxon>Erythrobacter/Porphyrobacter group</taxon>
        <taxon>Erythrobacter</taxon>
    </lineage>
</organism>
<dbReference type="RefSeq" id="WP_346031318.1">
    <property type="nucleotide sequence ID" value="NZ_BAABHV010000001.1"/>
</dbReference>